<keyword evidence="2" id="KW-1185">Reference proteome</keyword>
<accession>A0A2T5YE86</accession>
<protein>
    <submittedName>
        <fullName evidence="1">Uncharacterized protein</fullName>
    </submittedName>
</protein>
<evidence type="ECO:0000313" key="1">
    <source>
        <dbReference type="EMBL" id="PTX15028.1"/>
    </source>
</evidence>
<dbReference type="Proteomes" id="UP000244225">
    <property type="component" value="Unassembled WGS sequence"/>
</dbReference>
<evidence type="ECO:0000313" key="2">
    <source>
        <dbReference type="Proteomes" id="UP000244225"/>
    </source>
</evidence>
<organism evidence="1 2">
    <name type="scientific">Pontibacter mucosus</name>
    <dbReference type="NCBI Taxonomy" id="1649266"/>
    <lineage>
        <taxon>Bacteria</taxon>
        <taxon>Pseudomonadati</taxon>
        <taxon>Bacteroidota</taxon>
        <taxon>Cytophagia</taxon>
        <taxon>Cytophagales</taxon>
        <taxon>Hymenobacteraceae</taxon>
        <taxon>Pontibacter</taxon>
    </lineage>
</organism>
<dbReference type="AlphaFoldDB" id="A0A2T5YE86"/>
<reference evidence="1 2" key="1">
    <citation type="submission" date="2018-04" db="EMBL/GenBank/DDBJ databases">
        <title>Genomic Encyclopedia of Archaeal and Bacterial Type Strains, Phase II (KMG-II): from individual species to whole genera.</title>
        <authorList>
            <person name="Goeker M."/>
        </authorList>
    </citation>
    <scope>NUCLEOTIDE SEQUENCE [LARGE SCALE GENOMIC DNA]</scope>
    <source>
        <strain evidence="1 2">DSM 100162</strain>
    </source>
</reference>
<dbReference type="EMBL" id="QBKI01000009">
    <property type="protein sequence ID" value="PTX15028.1"/>
    <property type="molecule type" value="Genomic_DNA"/>
</dbReference>
<dbReference type="RefSeq" id="WP_108213034.1">
    <property type="nucleotide sequence ID" value="NZ_QBKI01000009.1"/>
</dbReference>
<comment type="caution">
    <text evidence="1">The sequence shown here is derived from an EMBL/GenBank/DDBJ whole genome shotgun (WGS) entry which is preliminary data.</text>
</comment>
<name>A0A2T5YE86_9BACT</name>
<proteinExistence type="predicted"/>
<sequence length="99" mass="10820">MQIVQLPYLKAGEETGVLNTSNITKKGGIHKQVTILKEWNLVPVKGKSIDPHQGSFAAGTARGFQGWACAVLLQRIFTPAMSVGVMLDPRYKSVNRNPN</sequence>
<gene>
    <name evidence="1" type="ORF">C8N40_109126</name>
</gene>